<proteinExistence type="predicted"/>
<evidence type="ECO:0000313" key="1">
    <source>
        <dbReference type="EMBL" id="RXK86064.1"/>
    </source>
</evidence>
<accession>A0A4Q1D9K2</accession>
<evidence type="ECO:0000313" key="2">
    <source>
        <dbReference type="Proteomes" id="UP000290545"/>
    </source>
</evidence>
<dbReference type="RefSeq" id="WP_129001815.1">
    <property type="nucleotide sequence ID" value="NZ_SDHZ01000001.1"/>
</dbReference>
<reference evidence="1 2" key="1">
    <citation type="submission" date="2019-01" db="EMBL/GenBank/DDBJ databases">
        <title>Filimonas sp. strain TTM-71.</title>
        <authorList>
            <person name="Chen W.-M."/>
        </authorList>
    </citation>
    <scope>NUCLEOTIDE SEQUENCE [LARGE SCALE GENOMIC DNA]</scope>
    <source>
        <strain evidence="1 2">TTM-71</strain>
    </source>
</reference>
<name>A0A4Q1D9K2_9BACT</name>
<dbReference type="InterPro" id="IPR029016">
    <property type="entry name" value="GAF-like_dom_sf"/>
</dbReference>
<keyword evidence="2" id="KW-1185">Reference proteome</keyword>
<dbReference type="SUPFAM" id="SSF55781">
    <property type="entry name" value="GAF domain-like"/>
    <property type="match status" value="1"/>
</dbReference>
<dbReference type="EMBL" id="SDHZ01000001">
    <property type="protein sequence ID" value="RXK86064.1"/>
    <property type="molecule type" value="Genomic_DNA"/>
</dbReference>
<gene>
    <name evidence="1" type="ORF">ESB13_04435</name>
</gene>
<dbReference type="Proteomes" id="UP000290545">
    <property type="component" value="Unassembled WGS sequence"/>
</dbReference>
<dbReference type="AlphaFoldDB" id="A0A4Q1D9K2"/>
<protein>
    <submittedName>
        <fullName evidence="1">GAF domain-containing protein</fullName>
    </submittedName>
</protein>
<organism evidence="1 2">
    <name type="scientific">Filimonas effusa</name>
    <dbReference type="NCBI Taxonomy" id="2508721"/>
    <lineage>
        <taxon>Bacteria</taxon>
        <taxon>Pseudomonadati</taxon>
        <taxon>Bacteroidota</taxon>
        <taxon>Chitinophagia</taxon>
        <taxon>Chitinophagales</taxon>
        <taxon>Chitinophagaceae</taxon>
        <taxon>Filimonas</taxon>
    </lineage>
</organism>
<comment type="caution">
    <text evidence="1">The sequence shown here is derived from an EMBL/GenBank/DDBJ whole genome shotgun (WGS) entry which is preliminary data.</text>
</comment>
<dbReference type="OrthoDB" id="627374at2"/>
<dbReference type="Gene3D" id="3.30.450.40">
    <property type="match status" value="1"/>
</dbReference>
<sequence length="779" mass="89563">MELKFHADTPFEMQLSFSAVLEHWEKVAANSPEENAYAVNLLRQAAAFPELRNGITTAAQLQQHAGLLRQLLAPFFPEGLTLNEIKAVSIPYQNVIFNHTERFANILKAAGPEFSIGFADFSEHQFYVSSCCLVLNEFYGTQLDFGKPLFYEIPNEENIVKYYRILYNADFLEIAPTSKAVPISPEEIEQLLNNYDDLDLWKRKFPKGSWCLKGFALMTLFDATVENAVSILKERLLGMNAIGFKDTVQSIFRSIYRIPDLRVGFTTFNPDNEQLIPDAFGQQLPSYMLTQQQPEKACNLLCNNSYSHLITKRTYFAVSDTLQWEVDTPGNLMARHFLEQDIRSFIIAPIVKNEKLFGFLEVVSPRARELNSINANKLDIITSFVTDTIERMSAELENQVQAVIQEEYTTIHNSVNWKFRQEAQKYIFARQVNETYELQEVIFRDIHPLYGQVDIKGSSDARNNSVQADLLLQLETLSLLLKELNKQIAGSPFQTDLDQLKTYRLAATLPLKAGTDQYINHYLDTELHPRLQQINLPELLPAIDSYFVNTSKDTGLFHLNRRKYETTISTINSKLAAVIDHQQQQAQAQFPHYYERFKTDGVEHNLYIGFSIAPGRNFTNSDLQALQLWQLRTLCDMETAHYCLQSSLPYPLEVTTLVLVYHGTIDIRFRMDEKRFDVDGTYNARYEIVKKRIDKAFIKGTQERITQPGLLSIVYSSEAEEQEYMNYIRLLQIEKRLQNNIEKQEVEDLQGISGLKVIRVAFMRTITPDDHLLANGCTP</sequence>